<proteinExistence type="predicted"/>
<feature type="transmembrane region" description="Helical" evidence="6">
    <location>
        <begin position="81"/>
        <end position="99"/>
    </location>
</feature>
<feature type="transmembrane region" description="Helical" evidence="6">
    <location>
        <begin position="156"/>
        <end position="178"/>
    </location>
</feature>
<dbReference type="GO" id="GO:0016020">
    <property type="term" value="C:membrane"/>
    <property type="evidence" value="ECO:0007669"/>
    <property type="project" value="UniProtKB-SubCell"/>
</dbReference>
<evidence type="ECO:0000313" key="8">
    <source>
        <dbReference type="Proteomes" id="UP000033934"/>
    </source>
</evidence>
<organism evidence="7 8">
    <name type="scientific">Berkelbacteria bacterium GW2011_GWA2_38_9</name>
    <dbReference type="NCBI Taxonomy" id="1618334"/>
    <lineage>
        <taxon>Bacteria</taxon>
        <taxon>Candidatus Berkelbacteria</taxon>
    </lineage>
</organism>
<feature type="transmembrane region" description="Helical" evidence="6">
    <location>
        <begin position="12"/>
        <end position="34"/>
    </location>
</feature>
<feature type="transmembrane region" description="Helical" evidence="6">
    <location>
        <begin position="130"/>
        <end position="150"/>
    </location>
</feature>
<dbReference type="PANTHER" id="PTHR20855">
    <property type="entry name" value="ADIPOR/PROGESTIN RECEPTOR-RELATED"/>
    <property type="match status" value="1"/>
</dbReference>
<keyword evidence="5" id="KW-0862">Zinc</keyword>
<feature type="transmembrane region" description="Helical" evidence="6">
    <location>
        <begin position="190"/>
        <end position="210"/>
    </location>
</feature>
<dbReference type="Pfam" id="PF03006">
    <property type="entry name" value="HlyIII"/>
    <property type="match status" value="1"/>
</dbReference>
<evidence type="ECO:0000256" key="5">
    <source>
        <dbReference type="PIRSR" id="PIRSR604254-1"/>
    </source>
</evidence>
<accession>A0A0G0NXA4</accession>
<protein>
    <submittedName>
        <fullName evidence="7">Channel protein, hemolysin III family</fullName>
    </submittedName>
</protein>
<keyword evidence="5" id="KW-0479">Metal-binding</keyword>
<feature type="transmembrane region" description="Helical" evidence="6">
    <location>
        <begin position="40"/>
        <end position="61"/>
    </location>
</feature>
<dbReference type="Proteomes" id="UP000033934">
    <property type="component" value="Unassembled WGS sequence"/>
</dbReference>
<dbReference type="AlphaFoldDB" id="A0A0G0NXA4"/>
<comment type="caution">
    <text evidence="7">The sequence shown here is derived from an EMBL/GenBank/DDBJ whole genome shotgun (WGS) entry which is preliminary data.</text>
</comment>
<feature type="binding site" evidence="5">
    <location>
        <position position="195"/>
    </location>
    <ligand>
        <name>Zn(2+)</name>
        <dbReference type="ChEBI" id="CHEBI:29105"/>
    </ligand>
</feature>
<feature type="transmembrane region" description="Helical" evidence="6">
    <location>
        <begin position="105"/>
        <end position="123"/>
    </location>
</feature>
<keyword evidence="2 6" id="KW-0812">Transmembrane</keyword>
<evidence type="ECO:0000256" key="2">
    <source>
        <dbReference type="ARBA" id="ARBA00022692"/>
    </source>
</evidence>
<dbReference type="PANTHER" id="PTHR20855:SF3">
    <property type="entry name" value="LD03007P"/>
    <property type="match status" value="1"/>
</dbReference>
<sequence length="213" mass="24627">MYKRKTIVTNTINIISFFLALEGYVMLIFFGRLLDEWPRRLISFVIFGIFMVLLYLCSAVYHAIPKHSRLKKTVQKIDHSMIYLMIAGSYTPICLLVLNGPWGKGLLLTVWLIAIFGIILKFLKNPLPSWSHVGLYLFMGWMLIMTYPYLLTNLGIYGFIWLLASGVFYTIGATVVILHPLVKRRMLFSYIDIFHIFVILGTLAHIILLIKFV</sequence>
<dbReference type="EMBL" id="LBVO01000004">
    <property type="protein sequence ID" value="KKQ90509.1"/>
    <property type="molecule type" value="Genomic_DNA"/>
</dbReference>
<comment type="subcellular location">
    <subcellularLocation>
        <location evidence="1">Membrane</location>
        <topology evidence="1">Multi-pass membrane protein</topology>
    </subcellularLocation>
</comment>
<gene>
    <name evidence="7" type="ORF">UT11_C0004G0011</name>
</gene>
<evidence type="ECO:0000256" key="1">
    <source>
        <dbReference type="ARBA" id="ARBA00004141"/>
    </source>
</evidence>
<name>A0A0G0NXA4_9BACT</name>
<keyword evidence="4 6" id="KW-0472">Membrane</keyword>
<evidence type="ECO:0000313" key="7">
    <source>
        <dbReference type="EMBL" id="KKQ90509.1"/>
    </source>
</evidence>
<reference evidence="7 8" key="1">
    <citation type="journal article" date="2015" name="Nature">
        <title>rRNA introns, odd ribosomes, and small enigmatic genomes across a large radiation of phyla.</title>
        <authorList>
            <person name="Brown C.T."/>
            <person name="Hug L.A."/>
            <person name="Thomas B.C."/>
            <person name="Sharon I."/>
            <person name="Castelle C.J."/>
            <person name="Singh A."/>
            <person name="Wilkins M.J."/>
            <person name="Williams K.H."/>
            <person name="Banfield J.F."/>
        </authorList>
    </citation>
    <scope>NUCLEOTIDE SEQUENCE [LARGE SCALE GENOMIC DNA]</scope>
</reference>
<keyword evidence="3 6" id="KW-1133">Transmembrane helix</keyword>
<evidence type="ECO:0000256" key="6">
    <source>
        <dbReference type="SAM" id="Phobius"/>
    </source>
</evidence>
<evidence type="ECO:0000256" key="3">
    <source>
        <dbReference type="ARBA" id="ARBA00022989"/>
    </source>
</evidence>
<dbReference type="GO" id="GO:0046872">
    <property type="term" value="F:metal ion binding"/>
    <property type="evidence" value="ECO:0007669"/>
    <property type="project" value="UniProtKB-KW"/>
</dbReference>
<evidence type="ECO:0000256" key="4">
    <source>
        <dbReference type="ARBA" id="ARBA00023136"/>
    </source>
</evidence>
<dbReference type="InterPro" id="IPR004254">
    <property type="entry name" value="AdipoR/HlyIII-related"/>
</dbReference>
<dbReference type="PATRIC" id="fig|1618334.3.peg.57"/>
<feature type="binding site" evidence="5">
    <location>
        <position position="62"/>
    </location>
    <ligand>
        <name>Zn(2+)</name>
        <dbReference type="ChEBI" id="CHEBI:29105"/>
    </ligand>
</feature>